<accession>A0AAF0QXN9</accession>
<proteinExistence type="predicted"/>
<evidence type="ECO:0000256" key="1">
    <source>
        <dbReference type="SAM" id="MobiDB-lite"/>
    </source>
</evidence>
<dbReference type="EMBL" id="CP133616">
    <property type="protein sequence ID" value="WMV30452.1"/>
    <property type="molecule type" value="Genomic_DNA"/>
</dbReference>
<sequence length="82" mass="9567">MPPRRAIRGRPTRRNVNHRGQEVVANQAGQQRVGRQDMVDTSKISEFLRMNPPELTRSNITKDSKNFMEELQKVFEVMRVAM</sequence>
<feature type="region of interest" description="Disordered" evidence="1">
    <location>
        <begin position="1"/>
        <end position="36"/>
    </location>
</feature>
<dbReference type="Proteomes" id="UP001234989">
    <property type="component" value="Chromosome 5"/>
</dbReference>
<organism evidence="2 3">
    <name type="scientific">Solanum verrucosum</name>
    <dbReference type="NCBI Taxonomy" id="315347"/>
    <lineage>
        <taxon>Eukaryota</taxon>
        <taxon>Viridiplantae</taxon>
        <taxon>Streptophyta</taxon>
        <taxon>Embryophyta</taxon>
        <taxon>Tracheophyta</taxon>
        <taxon>Spermatophyta</taxon>
        <taxon>Magnoliopsida</taxon>
        <taxon>eudicotyledons</taxon>
        <taxon>Gunneridae</taxon>
        <taxon>Pentapetalae</taxon>
        <taxon>asterids</taxon>
        <taxon>lamiids</taxon>
        <taxon>Solanales</taxon>
        <taxon>Solanaceae</taxon>
        <taxon>Solanoideae</taxon>
        <taxon>Solaneae</taxon>
        <taxon>Solanum</taxon>
    </lineage>
</organism>
<evidence type="ECO:0008006" key="4">
    <source>
        <dbReference type="Google" id="ProtNLM"/>
    </source>
</evidence>
<dbReference type="AlphaFoldDB" id="A0AAF0QXN9"/>
<feature type="compositionally biased region" description="Basic residues" evidence="1">
    <location>
        <begin position="1"/>
        <end position="17"/>
    </location>
</feature>
<reference evidence="2" key="1">
    <citation type="submission" date="2023-08" db="EMBL/GenBank/DDBJ databases">
        <title>A de novo genome assembly of Solanum verrucosum Schlechtendal, a Mexican diploid species geographically isolated from the other diploid A-genome species in potato relatives.</title>
        <authorList>
            <person name="Hosaka K."/>
        </authorList>
    </citation>
    <scope>NUCLEOTIDE SEQUENCE</scope>
    <source>
        <tissue evidence="2">Young leaves</tissue>
    </source>
</reference>
<gene>
    <name evidence="2" type="ORF">MTR67_023837</name>
</gene>
<protein>
    <recommendedName>
        <fullName evidence="4">Gag-pol polyprotein</fullName>
    </recommendedName>
</protein>
<keyword evidence="3" id="KW-1185">Reference proteome</keyword>
<name>A0AAF0QXN9_SOLVR</name>
<evidence type="ECO:0000313" key="3">
    <source>
        <dbReference type="Proteomes" id="UP001234989"/>
    </source>
</evidence>
<evidence type="ECO:0000313" key="2">
    <source>
        <dbReference type="EMBL" id="WMV30452.1"/>
    </source>
</evidence>